<dbReference type="PANTHER" id="PTHR14445:SF36">
    <property type="entry name" value="FI03272P-RELATED"/>
    <property type="match status" value="1"/>
</dbReference>
<feature type="compositionally biased region" description="Low complexity" evidence="1">
    <location>
        <begin position="718"/>
        <end position="731"/>
    </location>
</feature>
<name>A0ABQ7K459_9FUNG</name>
<feature type="compositionally biased region" description="Low complexity" evidence="1">
    <location>
        <begin position="805"/>
        <end position="822"/>
    </location>
</feature>
<feature type="compositionally biased region" description="Low complexity" evidence="1">
    <location>
        <begin position="1161"/>
        <end position="1171"/>
    </location>
</feature>
<dbReference type="InterPro" id="IPR003169">
    <property type="entry name" value="GYF"/>
</dbReference>
<feature type="domain" description="GYF" evidence="2">
    <location>
        <begin position="412"/>
        <end position="460"/>
    </location>
</feature>
<reference evidence="3 4" key="1">
    <citation type="journal article" date="2020" name="Fungal Divers.">
        <title>Resolving the Mortierellaceae phylogeny through synthesis of multi-gene phylogenetics and phylogenomics.</title>
        <authorList>
            <person name="Vandepol N."/>
            <person name="Liber J."/>
            <person name="Desiro A."/>
            <person name="Na H."/>
            <person name="Kennedy M."/>
            <person name="Barry K."/>
            <person name="Grigoriev I.V."/>
            <person name="Miller A.N."/>
            <person name="O'Donnell K."/>
            <person name="Stajich J.E."/>
            <person name="Bonito G."/>
        </authorList>
    </citation>
    <scope>NUCLEOTIDE SEQUENCE [LARGE SCALE GENOMIC DNA]</scope>
    <source>
        <strain evidence="3 4">AD045</strain>
    </source>
</reference>
<protein>
    <recommendedName>
        <fullName evidence="2">GYF domain-containing protein</fullName>
    </recommendedName>
</protein>
<keyword evidence="4" id="KW-1185">Reference proteome</keyword>
<dbReference type="SUPFAM" id="SSF55277">
    <property type="entry name" value="GYF domain"/>
    <property type="match status" value="1"/>
</dbReference>
<dbReference type="Gene3D" id="3.30.1490.40">
    <property type="match status" value="1"/>
</dbReference>
<feature type="compositionally biased region" description="Polar residues" evidence="1">
    <location>
        <begin position="71"/>
        <end position="87"/>
    </location>
</feature>
<dbReference type="Pfam" id="PF02213">
    <property type="entry name" value="GYF"/>
    <property type="match status" value="1"/>
</dbReference>
<feature type="region of interest" description="Disordered" evidence="1">
    <location>
        <begin position="286"/>
        <end position="305"/>
    </location>
</feature>
<feature type="compositionally biased region" description="Basic and acidic residues" evidence="1">
    <location>
        <begin position="231"/>
        <end position="248"/>
    </location>
</feature>
<evidence type="ECO:0000313" key="3">
    <source>
        <dbReference type="EMBL" id="KAG0290530.1"/>
    </source>
</evidence>
<accession>A0ABQ7K459</accession>
<feature type="region of interest" description="Disordered" evidence="1">
    <location>
        <begin position="71"/>
        <end position="102"/>
    </location>
</feature>
<comment type="caution">
    <text evidence="3">The sequence shown here is derived from an EMBL/GenBank/DDBJ whole genome shotgun (WGS) entry which is preliminary data.</text>
</comment>
<dbReference type="EMBL" id="JAAAIM010000288">
    <property type="protein sequence ID" value="KAG0290530.1"/>
    <property type="molecule type" value="Genomic_DNA"/>
</dbReference>
<dbReference type="InterPro" id="IPR051640">
    <property type="entry name" value="GRB10-interact_GYF"/>
</dbReference>
<gene>
    <name evidence="3" type="ORF">BGZ96_005993</name>
</gene>
<feature type="region of interest" description="Disordered" evidence="1">
    <location>
        <begin position="696"/>
        <end position="825"/>
    </location>
</feature>
<evidence type="ECO:0000256" key="1">
    <source>
        <dbReference type="SAM" id="MobiDB-lite"/>
    </source>
</evidence>
<dbReference type="InterPro" id="IPR035445">
    <property type="entry name" value="GYF-like_dom_sf"/>
</dbReference>
<feature type="compositionally biased region" description="Polar residues" evidence="1">
    <location>
        <begin position="1131"/>
        <end position="1149"/>
    </location>
</feature>
<evidence type="ECO:0000313" key="4">
    <source>
        <dbReference type="Proteomes" id="UP001194696"/>
    </source>
</evidence>
<feature type="region of interest" description="Disordered" evidence="1">
    <location>
        <begin position="1"/>
        <end position="53"/>
    </location>
</feature>
<feature type="compositionally biased region" description="Low complexity" evidence="1">
    <location>
        <begin position="948"/>
        <end position="961"/>
    </location>
</feature>
<feature type="compositionally biased region" description="Polar residues" evidence="1">
    <location>
        <begin position="1273"/>
        <end position="1282"/>
    </location>
</feature>
<sequence length="1298" mass="141663">MASNTMNFGPEWMRRFPARTSQSQPDLLARAPSPPPPVTPTHQDWGQSAPSAPQAALPAFSYSSIAASNVRSHNRAPSSETSVSDTTNGGYSNGNGNGSNFASDSLNPFKYSKELMIALYKPTGLPIEFERHEVMTSVDPLAPMSTLPFSEHEIKLLSGNVNSEVARRTAQPGDSPLERPQGQGQRRESFSNTGDISGRYDRSDKPTSYTRNYDSRGHATGTRPRTLNSESRSHSFRRTEQVVVVERESEPEDDGLWNSPVGNTVGSFDANGVFRIGGEGEELQPLTELEESPAAPSDDEATGAVPVEEDDDLSGVKSSILSLQPHEPSYLDHGAEKPDIISPILSQHAAEPIAPVENNRIPVTMLTGKPSEAFAVRDPDEFTSFGGKPPLGASHPPGLVPEPGFKTLPVEMSKWLYRDPSGSIQGPFLSDEMHEWYKGGFFTSDLLVKREQDSAFEPLGSLIRRVGSDDQPFLTAGVIRPEPPQPPVHLNRPSIPSLAQNRQSVPQLPQSPGWMGMSAPSTPATANFGADRLMLQQQQVQQQHSSGDLFSTTNGLGQQRSDFGGAQEPVALSGIESRWSSAQFSRPHIAESNAGWGGDAFSRAPVASMAAAHTPLGSAHYMEQQQRLHNQELERQQYMQLLQRQAQMQSMMHQQQFMAARQQFGSDPQALAALLAQQQAQQRQLQMRYQQLQFTGFHAQGPSTPGGTAVPWGGMGQPSSPWTTSIIPSNSDNYFDQNKGEGNQTPYSMRQQPAPMQPHQQHQQQQQSFQPFQQEHTQFHGRPSEPGMPVGQAPQSSAQEPHISPLQQQQQQQQQLHQHQPQVTHEQAIDNVAGKLADLQVLEKVEKDDVEPAEQTLPVIEEVKRTEDVKAALKHVEAAIQEQAREEEKFEDWEEIEQPVNELASQHEHIQQDHKEQSVQGNESVGEAIVHEKEEEHDVTETVEDNASETASTTTATELLAPSSIKASPAPWAKPTTMEDETVEKKGPTLREIQELEAKKSEAAKVEKQAQIAAAAALAGGNGAYEFTKGMVGAPAWSSSAPTTPKKKTLKEIQEEEEATMKKTRAAAKQAQTAGLTAIVTSNTGSVGKRYADTIGPKAVSSVTSSGPWNMSPVTAGRPMSVTRSSAVFASNPSLHSPTTPHSRGSENSWIEVGSKRDSHPTPTTMMPTATRNTVASTPAHKAVHMNEPRPASEEFLRWCRQALKELQGVVLEDFIQMLLTFPLNPDPMTVEIIQDSIYANSQSLNGRQFADEFIKRRKADAFPNGAPASVVSGHNPSSGPDSSFKVVSKKGKKKGTL</sequence>
<feature type="region of interest" description="Disordered" evidence="1">
    <location>
        <begin position="1131"/>
        <end position="1176"/>
    </location>
</feature>
<feature type="region of interest" description="Disordered" evidence="1">
    <location>
        <begin position="164"/>
        <end position="261"/>
    </location>
</feature>
<feature type="compositionally biased region" description="Basic residues" evidence="1">
    <location>
        <begin position="1288"/>
        <end position="1298"/>
    </location>
</feature>
<dbReference type="SMART" id="SM00444">
    <property type="entry name" value="GYF"/>
    <property type="match status" value="1"/>
</dbReference>
<organism evidence="3 4">
    <name type="scientific">Linnemannia gamsii</name>
    <dbReference type="NCBI Taxonomy" id="64522"/>
    <lineage>
        <taxon>Eukaryota</taxon>
        <taxon>Fungi</taxon>
        <taxon>Fungi incertae sedis</taxon>
        <taxon>Mucoromycota</taxon>
        <taxon>Mortierellomycotina</taxon>
        <taxon>Mortierellomycetes</taxon>
        <taxon>Mortierellales</taxon>
        <taxon>Mortierellaceae</taxon>
        <taxon>Linnemannia</taxon>
    </lineage>
</organism>
<feature type="region of interest" description="Disordered" evidence="1">
    <location>
        <begin position="1265"/>
        <end position="1298"/>
    </location>
</feature>
<feature type="region of interest" description="Disordered" evidence="1">
    <location>
        <begin position="933"/>
        <end position="962"/>
    </location>
</feature>
<proteinExistence type="predicted"/>
<dbReference type="PANTHER" id="PTHR14445">
    <property type="entry name" value="GRB10 INTERACTING GYF PROTEIN"/>
    <property type="match status" value="1"/>
</dbReference>
<evidence type="ECO:0000259" key="2">
    <source>
        <dbReference type="PROSITE" id="PS50829"/>
    </source>
</evidence>
<dbReference type="Proteomes" id="UP001194696">
    <property type="component" value="Unassembled WGS sequence"/>
</dbReference>
<dbReference type="PROSITE" id="PS50829">
    <property type="entry name" value="GYF"/>
    <property type="match status" value="1"/>
</dbReference>
<feature type="compositionally biased region" description="Polar residues" evidence="1">
    <location>
        <begin position="732"/>
        <end position="750"/>
    </location>
</feature>
<dbReference type="CDD" id="cd00072">
    <property type="entry name" value="GYF"/>
    <property type="match status" value="1"/>
</dbReference>
<feature type="compositionally biased region" description="Low complexity" evidence="1">
    <location>
        <begin position="751"/>
        <end position="774"/>
    </location>
</feature>